<evidence type="ECO:0000313" key="10">
    <source>
        <dbReference type="RefSeq" id="XP_013794421.1"/>
    </source>
</evidence>
<dbReference type="Proteomes" id="UP000694941">
    <property type="component" value="Unplaced"/>
</dbReference>
<keyword evidence="4" id="KW-0540">Nuclease</keyword>
<accession>A0ABM1C592</accession>
<dbReference type="InterPro" id="IPR013520">
    <property type="entry name" value="Ribonucl_H"/>
</dbReference>
<comment type="subcellular location">
    <subcellularLocation>
        <location evidence="1">Nucleus</location>
    </subcellularLocation>
</comment>
<dbReference type="CDD" id="cd06144">
    <property type="entry name" value="REX4_like"/>
    <property type="match status" value="1"/>
</dbReference>
<dbReference type="Gene3D" id="3.30.420.10">
    <property type="entry name" value="Ribonuclease H-like superfamily/Ribonuclease H"/>
    <property type="match status" value="1"/>
</dbReference>
<evidence type="ECO:0000256" key="5">
    <source>
        <dbReference type="ARBA" id="ARBA00022801"/>
    </source>
</evidence>
<dbReference type="InterPro" id="IPR037431">
    <property type="entry name" value="REX4_DEDDh_dom"/>
</dbReference>
<name>A0ABM1C592_LIMPO</name>
<keyword evidence="9" id="KW-1185">Reference proteome</keyword>
<dbReference type="PANTHER" id="PTHR12801">
    <property type="entry name" value="RNA EXONUCLEASE REXO1 / RECO3 FAMILY MEMBER-RELATED"/>
    <property type="match status" value="1"/>
</dbReference>
<dbReference type="InterPro" id="IPR047021">
    <property type="entry name" value="REXO1/3/4-like"/>
</dbReference>
<evidence type="ECO:0000256" key="3">
    <source>
        <dbReference type="ARBA" id="ARBA00016937"/>
    </source>
</evidence>
<protein>
    <recommendedName>
        <fullName evidence="3">RNA exonuclease 4</fullName>
    </recommendedName>
</protein>
<keyword evidence="7" id="KW-0539">Nucleus</keyword>
<evidence type="ECO:0000313" key="9">
    <source>
        <dbReference type="Proteomes" id="UP000694941"/>
    </source>
</evidence>
<evidence type="ECO:0000256" key="6">
    <source>
        <dbReference type="ARBA" id="ARBA00022839"/>
    </source>
</evidence>
<proteinExistence type="inferred from homology"/>
<reference evidence="10" key="1">
    <citation type="submission" date="2025-08" db="UniProtKB">
        <authorList>
            <consortium name="RefSeq"/>
        </authorList>
    </citation>
    <scope>IDENTIFICATION</scope>
    <source>
        <tissue evidence="10">Muscle</tissue>
    </source>
</reference>
<dbReference type="RefSeq" id="XP_013794421.1">
    <property type="nucleotide sequence ID" value="XM_013938967.2"/>
</dbReference>
<dbReference type="Pfam" id="PF00929">
    <property type="entry name" value="RNase_T"/>
    <property type="match status" value="1"/>
</dbReference>
<evidence type="ECO:0000256" key="2">
    <source>
        <dbReference type="ARBA" id="ARBA00010489"/>
    </source>
</evidence>
<keyword evidence="6" id="KW-0269">Exonuclease</keyword>
<evidence type="ECO:0000256" key="4">
    <source>
        <dbReference type="ARBA" id="ARBA00022722"/>
    </source>
</evidence>
<keyword evidence="5" id="KW-0378">Hydrolase</keyword>
<dbReference type="InterPro" id="IPR036397">
    <property type="entry name" value="RNaseH_sf"/>
</dbReference>
<evidence type="ECO:0000256" key="1">
    <source>
        <dbReference type="ARBA" id="ARBA00004123"/>
    </source>
</evidence>
<dbReference type="SMART" id="SM00479">
    <property type="entry name" value="EXOIII"/>
    <property type="match status" value="1"/>
</dbReference>
<dbReference type="SUPFAM" id="SSF53098">
    <property type="entry name" value="Ribonuclease H-like"/>
    <property type="match status" value="1"/>
</dbReference>
<sequence>MAVASAVENGHSEHLVKEGSFSGLTKVVAMDCEMVGVGDSGKDSELARVSIVNLTGHCVYDKFVKPIEEVTDYRTHVSGIRPADLEAGEEFSLVQKEVYDILKGRILVGHAVHHDLKVLFLDHPRSKIRDTAYYQPFKKMCNGKTPSLKKLAECLLGVKVQQGEHSSVQDAQAAMRLYTMYRSDWEAAVHKLAQHRRNQLKKPK</sequence>
<comment type="similarity">
    <text evidence="2">Belongs to the REXO4 family.</text>
</comment>
<organism evidence="9 10">
    <name type="scientific">Limulus polyphemus</name>
    <name type="common">Atlantic horseshoe crab</name>
    <dbReference type="NCBI Taxonomy" id="6850"/>
    <lineage>
        <taxon>Eukaryota</taxon>
        <taxon>Metazoa</taxon>
        <taxon>Ecdysozoa</taxon>
        <taxon>Arthropoda</taxon>
        <taxon>Chelicerata</taxon>
        <taxon>Merostomata</taxon>
        <taxon>Xiphosura</taxon>
        <taxon>Limulidae</taxon>
        <taxon>Limulus</taxon>
    </lineage>
</organism>
<evidence type="ECO:0000256" key="7">
    <source>
        <dbReference type="ARBA" id="ARBA00023242"/>
    </source>
</evidence>
<evidence type="ECO:0000259" key="8">
    <source>
        <dbReference type="SMART" id="SM00479"/>
    </source>
</evidence>
<dbReference type="PANTHER" id="PTHR12801:SF158">
    <property type="entry name" value="RNA EXONUCLEASE 4"/>
    <property type="match status" value="1"/>
</dbReference>
<gene>
    <name evidence="10" type="primary">LOC106478425</name>
</gene>
<dbReference type="InterPro" id="IPR012337">
    <property type="entry name" value="RNaseH-like_sf"/>
</dbReference>
<feature type="domain" description="Exonuclease" evidence="8">
    <location>
        <begin position="26"/>
        <end position="187"/>
    </location>
</feature>
<dbReference type="GeneID" id="106478425"/>